<evidence type="ECO:0000313" key="3">
    <source>
        <dbReference type="Proteomes" id="UP000709295"/>
    </source>
</evidence>
<evidence type="ECO:0000256" key="1">
    <source>
        <dbReference type="SAM" id="MobiDB-lite"/>
    </source>
</evidence>
<gene>
    <name evidence="2" type="ORF">JG688_00016173</name>
</gene>
<feature type="non-terminal residue" evidence="2">
    <location>
        <position position="262"/>
    </location>
</feature>
<proteinExistence type="predicted"/>
<comment type="caution">
    <text evidence="2">The sequence shown here is derived from an EMBL/GenBank/DDBJ whole genome shotgun (WGS) entry which is preliminary data.</text>
</comment>
<sequence length="262" mass="29308">MRVASSYQQQFQRHTYSHAPYQQPIQGYPLEGPTKIPSRTSKSTALSPSVAELIGQTDLSSGRKRISCLSSDIKTVNSIIASIQGAEHHITTELQQAIVAEALKKKIRHRERQARYRQRQMQVETEIEDAIAKLRTEIKDLQTKCKGSVRLPTTPTSWALASEYFRQFNYYLSSPGTLDKMASTFLHEVMAPDVTDGSLFGVDAQLEGWRLLALYFDDVRVDLKGLKTPTHDTLIAGTVTMATITNNTLRRAFPHLNSDGVG</sequence>
<keyword evidence="3" id="KW-1185">Reference proteome</keyword>
<dbReference type="EMBL" id="JAENGY010001930">
    <property type="protein sequence ID" value="KAG6946199.1"/>
    <property type="molecule type" value="Genomic_DNA"/>
</dbReference>
<dbReference type="CDD" id="cd14686">
    <property type="entry name" value="bZIP"/>
    <property type="match status" value="1"/>
</dbReference>
<evidence type="ECO:0008006" key="4">
    <source>
        <dbReference type="Google" id="ProtNLM"/>
    </source>
</evidence>
<organism evidence="2 3">
    <name type="scientific">Phytophthora aleatoria</name>
    <dbReference type="NCBI Taxonomy" id="2496075"/>
    <lineage>
        <taxon>Eukaryota</taxon>
        <taxon>Sar</taxon>
        <taxon>Stramenopiles</taxon>
        <taxon>Oomycota</taxon>
        <taxon>Peronosporomycetes</taxon>
        <taxon>Peronosporales</taxon>
        <taxon>Peronosporaceae</taxon>
        <taxon>Phytophthora</taxon>
    </lineage>
</organism>
<feature type="region of interest" description="Disordered" evidence="1">
    <location>
        <begin position="15"/>
        <end position="45"/>
    </location>
</feature>
<dbReference type="Proteomes" id="UP000709295">
    <property type="component" value="Unassembled WGS sequence"/>
</dbReference>
<protein>
    <recommendedName>
        <fullName evidence="4">Bzip transcription factor</fullName>
    </recommendedName>
</protein>
<evidence type="ECO:0000313" key="2">
    <source>
        <dbReference type="EMBL" id="KAG6946199.1"/>
    </source>
</evidence>
<accession>A0A8J5LZ49</accession>
<dbReference type="AlphaFoldDB" id="A0A8J5LZ49"/>
<reference evidence="2" key="1">
    <citation type="submission" date="2021-01" db="EMBL/GenBank/DDBJ databases">
        <title>Phytophthora aleatoria, a newly-described species from Pinus radiata is distinct from Phytophthora cactorum isolates based on comparative genomics.</title>
        <authorList>
            <person name="Mcdougal R."/>
            <person name="Panda P."/>
            <person name="Williams N."/>
            <person name="Studholme D.J."/>
        </authorList>
    </citation>
    <scope>NUCLEOTIDE SEQUENCE</scope>
    <source>
        <strain evidence="2">NZFS 4037</strain>
    </source>
</reference>
<name>A0A8J5LZ49_9STRA</name>